<keyword evidence="8" id="KW-1185">Reference proteome</keyword>
<evidence type="ECO:0000256" key="3">
    <source>
        <dbReference type="ARBA" id="ARBA00023295"/>
    </source>
</evidence>
<dbReference type="Pfam" id="PF08244">
    <property type="entry name" value="Glyco_hydro_32C"/>
    <property type="match status" value="1"/>
</dbReference>
<protein>
    <submittedName>
        <fullName evidence="7">Glycoside hydrolase family 32 protein</fullName>
    </submittedName>
</protein>
<dbReference type="PANTHER" id="PTHR42800">
    <property type="entry name" value="EXOINULINASE INUD (AFU_ORTHOLOGUE AFUA_5G00480)"/>
    <property type="match status" value="1"/>
</dbReference>
<dbReference type="RefSeq" id="WP_338787132.1">
    <property type="nucleotide sequence ID" value="NZ_CP147403.1"/>
</dbReference>
<evidence type="ECO:0000259" key="5">
    <source>
        <dbReference type="Pfam" id="PF00251"/>
    </source>
</evidence>
<dbReference type="PANTHER" id="PTHR42800:SF1">
    <property type="entry name" value="EXOINULINASE INUD (AFU_ORTHOLOGUE AFUA_5G00480)"/>
    <property type="match status" value="1"/>
</dbReference>
<evidence type="ECO:0000313" key="7">
    <source>
        <dbReference type="EMBL" id="WXB88233.1"/>
    </source>
</evidence>
<evidence type="ECO:0000256" key="1">
    <source>
        <dbReference type="ARBA" id="ARBA00009902"/>
    </source>
</evidence>
<dbReference type="Gene3D" id="2.115.10.20">
    <property type="entry name" value="Glycosyl hydrolase domain, family 43"/>
    <property type="match status" value="1"/>
</dbReference>
<dbReference type="PROSITE" id="PS00609">
    <property type="entry name" value="GLYCOSYL_HYDROL_F32"/>
    <property type="match status" value="1"/>
</dbReference>
<dbReference type="Pfam" id="PF00251">
    <property type="entry name" value="Glyco_hydro_32N"/>
    <property type="match status" value="1"/>
</dbReference>
<name>A0ABZ2MS87_9BACI</name>
<dbReference type="InterPro" id="IPR013148">
    <property type="entry name" value="Glyco_hydro_32_N"/>
</dbReference>
<dbReference type="EMBL" id="CP147403">
    <property type="protein sequence ID" value="WXB88233.1"/>
    <property type="molecule type" value="Genomic_DNA"/>
</dbReference>
<accession>A0ABZ2MS87</accession>
<evidence type="ECO:0000256" key="2">
    <source>
        <dbReference type="ARBA" id="ARBA00022801"/>
    </source>
</evidence>
<evidence type="ECO:0000256" key="4">
    <source>
        <dbReference type="RuleBase" id="RU362110"/>
    </source>
</evidence>
<dbReference type="InterPro" id="IPR023296">
    <property type="entry name" value="Glyco_hydro_beta-prop_sf"/>
</dbReference>
<keyword evidence="3 4" id="KW-0326">Glycosidase</keyword>
<dbReference type="InterPro" id="IPR013189">
    <property type="entry name" value="Glyco_hydro_32_C"/>
</dbReference>
<evidence type="ECO:0000259" key="6">
    <source>
        <dbReference type="Pfam" id="PF08244"/>
    </source>
</evidence>
<dbReference type="GO" id="GO:0016787">
    <property type="term" value="F:hydrolase activity"/>
    <property type="evidence" value="ECO:0007669"/>
    <property type="project" value="UniProtKB-KW"/>
</dbReference>
<dbReference type="InterPro" id="IPR013320">
    <property type="entry name" value="ConA-like_dom_sf"/>
</dbReference>
<reference evidence="7 8" key="1">
    <citation type="submission" date="2024-02" db="EMBL/GenBank/DDBJ databases">
        <title>Seven novel Bacillus-like species.</title>
        <authorList>
            <person name="Liu G."/>
        </authorList>
    </citation>
    <scope>NUCLEOTIDE SEQUENCE [LARGE SCALE GENOMIC DNA]</scope>
    <source>
        <strain evidence="7 8">FJAT-53654</strain>
    </source>
</reference>
<keyword evidence="2 4" id="KW-0378">Hydrolase</keyword>
<comment type="similarity">
    <text evidence="1 4">Belongs to the glycosyl hydrolase 32 family.</text>
</comment>
<sequence>MTQQSNKVVQKYKEQYRPQFHFTPEEKWMNDPNGMVFFNGEYHLFYQHHPFGTTWGPMHWGHAVSKDLIHWEHLPIALFPDEHGTIFSGSAIVDWNNTSGFFDDQPGLVAIYTSADNYPDSDRPRQRQSLAYSKDNGRTWVKYEGNPVLSDVNITDYRDPKVFWHHDTNKWVMVLATEQSVTIYTSPNLVDWEYASEFGNKAGSHDGVWECPDLFQLPIDNDESNQKWAMLVSIGDNPEFKEGSRTQYFIGQFDGTTFVNDNNDDTIFWLDYGRDNYAGVTWSDSPDERRIYIGWMSNWRYANQVPTNEWRSAMTLPRELTMTSTEEGVRLVQKPVSEMNKIRKETNIHKEIIIDSNNSVCFDLNNKLMEIEIEFEQINSSKFDLLIQHSETEKTIISYDVRNSSVLVDRTNSGENSFSTSFPAVQEAPLKMKNNKVKLQLFIDTSSIELFANDGEIAITSLIFPSEIGKGLTLVSNGGSTNVSTLKVTELESIWK</sequence>
<dbReference type="SMART" id="SM00640">
    <property type="entry name" value="Glyco_32"/>
    <property type="match status" value="1"/>
</dbReference>
<evidence type="ECO:0000313" key="8">
    <source>
        <dbReference type="Proteomes" id="UP001368328"/>
    </source>
</evidence>
<proteinExistence type="inferred from homology"/>
<feature type="domain" description="Glycosyl hydrolase family 32 N-terminal" evidence="5">
    <location>
        <begin position="21"/>
        <end position="335"/>
    </location>
</feature>
<dbReference type="SUPFAM" id="SSF49899">
    <property type="entry name" value="Concanavalin A-like lectins/glucanases"/>
    <property type="match status" value="1"/>
</dbReference>
<organism evidence="7 8">
    <name type="scientific">Metabacillus rhizosphaerae</name>
    <dbReference type="NCBI Taxonomy" id="3117747"/>
    <lineage>
        <taxon>Bacteria</taxon>
        <taxon>Bacillati</taxon>
        <taxon>Bacillota</taxon>
        <taxon>Bacilli</taxon>
        <taxon>Bacillales</taxon>
        <taxon>Bacillaceae</taxon>
        <taxon>Metabacillus</taxon>
    </lineage>
</organism>
<dbReference type="CDD" id="cd18622">
    <property type="entry name" value="GH32_Inu-like"/>
    <property type="match status" value="1"/>
</dbReference>
<gene>
    <name evidence="7" type="ORF">WCV66_23985</name>
</gene>
<dbReference type="Gene3D" id="2.60.120.560">
    <property type="entry name" value="Exo-inulinase, domain 1"/>
    <property type="match status" value="1"/>
</dbReference>
<dbReference type="Proteomes" id="UP001368328">
    <property type="component" value="Chromosome"/>
</dbReference>
<dbReference type="InterPro" id="IPR018053">
    <property type="entry name" value="Glyco_hydro_32_AS"/>
</dbReference>
<dbReference type="SUPFAM" id="SSF75005">
    <property type="entry name" value="Arabinanase/levansucrase/invertase"/>
    <property type="match status" value="1"/>
</dbReference>
<dbReference type="InterPro" id="IPR001362">
    <property type="entry name" value="Glyco_hydro_32"/>
</dbReference>
<feature type="domain" description="Glycosyl hydrolase family 32 C-terminal" evidence="6">
    <location>
        <begin position="338"/>
        <end position="489"/>
    </location>
</feature>